<dbReference type="InParanoid" id="B3LZP2"/>
<evidence type="ECO:0000256" key="2">
    <source>
        <dbReference type="SAM" id="MobiDB-lite"/>
    </source>
</evidence>
<dbReference type="InterPro" id="IPR036013">
    <property type="entry name" value="Band_7/SPFH_dom_sf"/>
</dbReference>
<evidence type="ECO:0000256" key="1">
    <source>
        <dbReference type="ARBA" id="ARBA00008164"/>
    </source>
</evidence>
<proteinExistence type="inferred from homology"/>
<dbReference type="GO" id="GO:0009898">
    <property type="term" value="C:cytoplasmic side of plasma membrane"/>
    <property type="evidence" value="ECO:0007669"/>
    <property type="project" value="UniProtKB-ARBA"/>
</dbReference>
<accession>B3LZP2</accession>
<dbReference type="InterPro" id="IPR001972">
    <property type="entry name" value="Stomatin_HflK_fam"/>
</dbReference>
<dbReference type="InterPro" id="IPR001107">
    <property type="entry name" value="Band_7"/>
</dbReference>
<feature type="transmembrane region" description="Helical" evidence="3">
    <location>
        <begin position="71"/>
        <end position="95"/>
    </location>
</feature>
<dbReference type="Pfam" id="PF01145">
    <property type="entry name" value="Band_7"/>
    <property type="match status" value="1"/>
</dbReference>
<dbReference type="eggNOG" id="KOG2621">
    <property type="taxonomic scope" value="Eukaryota"/>
</dbReference>
<dbReference type="EMBL" id="CH902617">
    <property type="protein sequence ID" value="EDV41984.2"/>
    <property type="molecule type" value="Genomic_DNA"/>
</dbReference>
<name>B3LZP2_DROAN</name>
<dbReference type="SUPFAM" id="SSF117892">
    <property type="entry name" value="Band 7/SPFH domain"/>
    <property type="match status" value="1"/>
</dbReference>
<dbReference type="FunFam" id="3.30.479.30:FF:000004">
    <property type="entry name" value="Putative membrane protease family, stomatin"/>
    <property type="match status" value="1"/>
</dbReference>
<comment type="similarity">
    <text evidence="1">Belongs to the band 7/mec-2 family.</text>
</comment>
<dbReference type="PANTHER" id="PTHR10264:SF19">
    <property type="entry name" value="AT06885P-RELATED"/>
    <property type="match status" value="1"/>
</dbReference>
<dbReference type="AlphaFoldDB" id="B3LZP2"/>
<keyword evidence="6" id="KW-1185">Reference proteome</keyword>
<evidence type="ECO:0000313" key="6">
    <source>
        <dbReference type="Proteomes" id="UP000007801"/>
    </source>
</evidence>
<dbReference type="GeneID" id="6500015"/>
<keyword evidence="3" id="KW-0812">Transmembrane</keyword>
<dbReference type="Gene3D" id="6.10.250.2090">
    <property type="match status" value="1"/>
</dbReference>
<dbReference type="PRINTS" id="PR00721">
    <property type="entry name" value="STOMATIN"/>
</dbReference>
<dbReference type="OrthoDB" id="2105077at2759"/>
<evidence type="ECO:0000313" key="5">
    <source>
        <dbReference type="EMBL" id="EDV41984.2"/>
    </source>
</evidence>
<dbReference type="FunCoup" id="B3LZP2">
    <property type="interactions" value="15"/>
</dbReference>
<dbReference type="STRING" id="7217.B3LZP2"/>
<dbReference type="InterPro" id="IPR043202">
    <property type="entry name" value="Band-7_stomatin-like"/>
</dbReference>
<organism evidence="5 6">
    <name type="scientific">Drosophila ananassae</name>
    <name type="common">Fruit fly</name>
    <dbReference type="NCBI Taxonomy" id="7217"/>
    <lineage>
        <taxon>Eukaryota</taxon>
        <taxon>Metazoa</taxon>
        <taxon>Ecdysozoa</taxon>
        <taxon>Arthropoda</taxon>
        <taxon>Hexapoda</taxon>
        <taxon>Insecta</taxon>
        <taxon>Pterygota</taxon>
        <taxon>Neoptera</taxon>
        <taxon>Endopterygota</taxon>
        <taxon>Diptera</taxon>
        <taxon>Brachycera</taxon>
        <taxon>Muscomorpha</taxon>
        <taxon>Ephydroidea</taxon>
        <taxon>Drosophilidae</taxon>
        <taxon>Drosophila</taxon>
        <taxon>Sophophora</taxon>
    </lineage>
</organism>
<dbReference type="KEGG" id="dan:6500015"/>
<feature type="region of interest" description="Disordered" evidence="2">
    <location>
        <begin position="22"/>
        <end position="52"/>
    </location>
</feature>
<dbReference type="SMART" id="SM00244">
    <property type="entry name" value="PHB"/>
    <property type="match status" value="1"/>
</dbReference>
<sequence>MLMLSPSNEAIEKDTLIYVMKKETDGSKTPPDEPPQQEFRRPSTEGDGKGVTTKRYIKTTETEKTSTFEKVAVGLCWVLVVLTFPFSLCLCLIVVPENYRIVVLRLGRLKKGLLGPGIVFYLPCIDILHRVDLRTRVNNVKPQDVLTKDSVTITVNAVVYYCIYNPIDSIIQVDDFRQATQMISQVTLRNVVGSKTLNILLTSRQALSREIQVAVAGITARWGVRVERVDVMDIVLPPSLERSLASEAEAVREARAKIILAEGELKASKALKEASDVMSENRITLQLRHLQILSSIATERRVRIIYPIPLEIMEPFMKDGKNGGDGKDSDGKSAIDKDGSAKETAAVVVGESSISAPKETGGVGGAPTPDDSAHNWRSGVGAPSSSGLMSNMFFSGQSFQADMEHIRTHGTVAPEPASPATSSELKSDFEPIRTHETVAPEPASPGTSSEMQIAKDSKEGPTYVSVDIGSLKRNFVPYSTDSKASTEITAKQTRSVSQPPIAGHRLAFMDLLSYRDFLRTRL</sequence>
<feature type="domain" description="Band 7" evidence="4">
    <location>
        <begin position="90"/>
        <end position="248"/>
    </location>
</feature>
<keyword evidence="3" id="KW-1133">Transmembrane helix</keyword>
<dbReference type="HOGENOM" id="CLU_600306_0_0_1"/>
<keyword evidence="3" id="KW-0472">Membrane</keyword>
<feature type="compositionally biased region" description="Basic and acidic residues" evidence="2">
    <location>
        <begin position="317"/>
        <end position="341"/>
    </location>
</feature>
<reference evidence="5 6" key="1">
    <citation type="journal article" date="2007" name="Nature">
        <title>Evolution of genes and genomes on the Drosophila phylogeny.</title>
        <authorList>
            <consortium name="Drosophila 12 Genomes Consortium"/>
            <person name="Clark A.G."/>
            <person name="Eisen M.B."/>
            <person name="Smith D.R."/>
            <person name="Bergman C.M."/>
            <person name="Oliver B."/>
            <person name="Markow T.A."/>
            <person name="Kaufman T.C."/>
            <person name="Kellis M."/>
            <person name="Gelbart W."/>
            <person name="Iyer V.N."/>
            <person name="Pollard D.A."/>
            <person name="Sackton T.B."/>
            <person name="Larracuente A.M."/>
            <person name="Singh N.D."/>
            <person name="Abad J.P."/>
            <person name="Abt D.N."/>
            <person name="Adryan B."/>
            <person name="Aguade M."/>
            <person name="Akashi H."/>
            <person name="Anderson W.W."/>
            <person name="Aquadro C.F."/>
            <person name="Ardell D.H."/>
            <person name="Arguello R."/>
            <person name="Artieri C.G."/>
            <person name="Barbash D.A."/>
            <person name="Barker D."/>
            <person name="Barsanti P."/>
            <person name="Batterham P."/>
            <person name="Batzoglou S."/>
            <person name="Begun D."/>
            <person name="Bhutkar A."/>
            <person name="Blanco E."/>
            <person name="Bosak S.A."/>
            <person name="Bradley R.K."/>
            <person name="Brand A.D."/>
            <person name="Brent M.R."/>
            <person name="Brooks A.N."/>
            <person name="Brown R.H."/>
            <person name="Butlin R.K."/>
            <person name="Caggese C."/>
            <person name="Calvi B.R."/>
            <person name="Bernardo de Carvalho A."/>
            <person name="Caspi A."/>
            <person name="Castrezana S."/>
            <person name="Celniker S.E."/>
            <person name="Chang J.L."/>
            <person name="Chapple C."/>
            <person name="Chatterji S."/>
            <person name="Chinwalla A."/>
            <person name="Civetta A."/>
            <person name="Clifton S.W."/>
            <person name="Comeron J.M."/>
            <person name="Costello J.C."/>
            <person name="Coyne J.A."/>
            <person name="Daub J."/>
            <person name="David R.G."/>
            <person name="Delcher A.L."/>
            <person name="Delehaunty K."/>
            <person name="Do C.B."/>
            <person name="Ebling H."/>
            <person name="Edwards K."/>
            <person name="Eickbush T."/>
            <person name="Evans J.D."/>
            <person name="Filipski A."/>
            <person name="Findeiss S."/>
            <person name="Freyhult E."/>
            <person name="Fulton L."/>
            <person name="Fulton R."/>
            <person name="Garcia A.C."/>
            <person name="Gardiner A."/>
            <person name="Garfield D.A."/>
            <person name="Garvin B.E."/>
            <person name="Gibson G."/>
            <person name="Gilbert D."/>
            <person name="Gnerre S."/>
            <person name="Godfrey J."/>
            <person name="Good R."/>
            <person name="Gotea V."/>
            <person name="Gravely B."/>
            <person name="Greenberg A.J."/>
            <person name="Griffiths-Jones S."/>
            <person name="Gross S."/>
            <person name="Guigo R."/>
            <person name="Gustafson E.A."/>
            <person name="Haerty W."/>
            <person name="Hahn M.W."/>
            <person name="Halligan D.L."/>
            <person name="Halpern A.L."/>
            <person name="Halter G.M."/>
            <person name="Han M.V."/>
            <person name="Heger A."/>
            <person name="Hillier L."/>
            <person name="Hinrichs A.S."/>
            <person name="Holmes I."/>
            <person name="Hoskins R.A."/>
            <person name="Hubisz M.J."/>
            <person name="Hultmark D."/>
            <person name="Huntley M.A."/>
            <person name="Jaffe D.B."/>
            <person name="Jagadeeshan S."/>
            <person name="Jeck W.R."/>
            <person name="Johnson J."/>
            <person name="Jones C.D."/>
            <person name="Jordan W.C."/>
            <person name="Karpen G.H."/>
            <person name="Kataoka E."/>
            <person name="Keightley P.D."/>
            <person name="Kheradpour P."/>
            <person name="Kirkness E.F."/>
            <person name="Koerich L.B."/>
            <person name="Kristiansen K."/>
            <person name="Kudrna D."/>
            <person name="Kulathinal R.J."/>
            <person name="Kumar S."/>
            <person name="Kwok R."/>
            <person name="Lander E."/>
            <person name="Langley C.H."/>
            <person name="Lapoint R."/>
            <person name="Lazzaro B.P."/>
            <person name="Lee S.J."/>
            <person name="Levesque L."/>
            <person name="Li R."/>
            <person name="Lin C.F."/>
            <person name="Lin M.F."/>
            <person name="Lindblad-Toh K."/>
            <person name="Llopart A."/>
            <person name="Long M."/>
            <person name="Low L."/>
            <person name="Lozovsky E."/>
            <person name="Lu J."/>
            <person name="Luo M."/>
            <person name="Machado C.A."/>
            <person name="Makalowski W."/>
            <person name="Marzo M."/>
            <person name="Matsuda M."/>
            <person name="Matzkin L."/>
            <person name="McAllister B."/>
            <person name="McBride C.S."/>
            <person name="McKernan B."/>
            <person name="McKernan K."/>
            <person name="Mendez-Lago M."/>
            <person name="Minx P."/>
            <person name="Mollenhauer M.U."/>
            <person name="Montooth K."/>
            <person name="Mount S.M."/>
            <person name="Mu X."/>
            <person name="Myers E."/>
            <person name="Negre B."/>
            <person name="Newfeld S."/>
            <person name="Nielsen R."/>
            <person name="Noor M.A."/>
            <person name="O'Grady P."/>
            <person name="Pachter L."/>
            <person name="Papaceit M."/>
            <person name="Parisi M.J."/>
            <person name="Parisi M."/>
            <person name="Parts L."/>
            <person name="Pedersen J.S."/>
            <person name="Pesole G."/>
            <person name="Phillippy A.M."/>
            <person name="Ponting C.P."/>
            <person name="Pop M."/>
            <person name="Porcelli D."/>
            <person name="Powell J.R."/>
            <person name="Prohaska S."/>
            <person name="Pruitt K."/>
            <person name="Puig M."/>
            <person name="Quesneville H."/>
            <person name="Ram K.R."/>
            <person name="Rand D."/>
            <person name="Rasmussen M.D."/>
            <person name="Reed L.K."/>
            <person name="Reenan R."/>
            <person name="Reily A."/>
            <person name="Remington K.A."/>
            <person name="Rieger T.T."/>
            <person name="Ritchie M.G."/>
            <person name="Robin C."/>
            <person name="Rogers Y.H."/>
            <person name="Rohde C."/>
            <person name="Rozas J."/>
            <person name="Rubenfield M.J."/>
            <person name="Ruiz A."/>
            <person name="Russo S."/>
            <person name="Salzberg S.L."/>
            <person name="Sanchez-Gracia A."/>
            <person name="Saranga D.J."/>
            <person name="Sato H."/>
            <person name="Schaeffer S.W."/>
            <person name="Schatz M.C."/>
            <person name="Schlenke T."/>
            <person name="Schwartz R."/>
            <person name="Segarra C."/>
            <person name="Singh R.S."/>
            <person name="Sirot L."/>
            <person name="Sirota M."/>
            <person name="Sisneros N.B."/>
            <person name="Smith C.D."/>
            <person name="Smith T.F."/>
            <person name="Spieth J."/>
            <person name="Stage D.E."/>
            <person name="Stark A."/>
            <person name="Stephan W."/>
            <person name="Strausberg R.L."/>
            <person name="Strempel S."/>
            <person name="Sturgill D."/>
            <person name="Sutton G."/>
            <person name="Sutton G.G."/>
            <person name="Tao W."/>
            <person name="Teichmann S."/>
            <person name="Tobari Y.N."/>
            <person name="Tomimura Y."/>
            <person name="Tsolas J.M."/>
            <person name="Valente V.L."/>
            <person name="Venter E."/>
            <person name="Venter J.C."/>
            <person name="Vicario S."/>
            <person name="Vieira F.G."/>
            <person name="Vilella A.J."/>
            <person name="Villasante A."/>
            <person name="Walenz B."/>
            <person name="Wang J."/>
            <person name="Wasserman M."/>
            <person name="Watts T."/>
            <person name="Wilson D."/>
            <person name="Wilson R.K."/>
            <person name="Wing R.A."/>
            <person name="Wolfner M.F."/>
            <person name="Wong A."/>
            <person name="Wong G.K."/>
            <person name="Wu C.I."/>
            <person name="Wu G."/>
            <person name="Yamamoto D."/>
            <person name="Yang H.P."/>
            <person name="Yang S.P."/>
            <person name="Yorke J.A."/>
            <person name="Yoshida K."/>
            <person name="Zdobnov E."/>
            <person name="Zhang P."/>
            <person name="Zhang Y."/>
            <person name="Zimin A.V."/>
            <person name="Baldwin J."/>
            <person name="Abdouelleil A."/>
            <person name="Abdulkadir J."/>
            <person name="Abebe A."/>
            <person name="Abera B."/>
            <person name="Abreu J."/>
            <person name="Acer S.C."/>
            <person name="Aftuck L."/>
            <person name="Alexander A."/>
            <person name="An P."/>
            <person name="Anderson E."/>
            <person name="Anderson S."/>
            <person name="Arachi H."/>
            <person name="Azer M."/>
            <person name="Bachantsang P."/>
            <person name="Barry A."/>
            <person name="Bayul T."/>
            <person name="Berlin A."/>
            <person name="Bessette D."/>
            <person name="Bloom T."/>
            <person name="Blye J."/>
            <person name="Boguslavskiy L."/>
            <person name="Bonnet C."/>
            <person name="Boukhgalter B."/>
            <person name="Bourzgui I."/>
            <person name="Brown A."/>
            <person name="Cahill P."/>
            <person name="Channer S."/>
            <person name="Cheshatsang Y."/>
            <person name="Chuda L."/>
            <person name="Citroen M."/>
            <person name="Collymore A."/>
            <person name="Cooke P."/>
            <person name="Costello M."/>
            <person name="D'Aco K."/>
            <person name="Daza R."/>
            <person name="De Haan G."/>
            <person name="DeGray S."/>
            <person name="DeMaso C."/>
            <person name="Dhargay N."/>
            <person name="Dooley K."/>
            <person name="Dooley E."/>
            <person name="Doricent M."/>
            <person name="Dorje P."/>
            <person name="Dorjee K."/>
            <person name="Dupes A."/>
            <person name="Elong R."/>
            <person name="Falk J."/>
            <person name="Farina A."/>
            <person name="Faro S."/>
            <person name="Ferguson D."/>
            <person name="Fisher S."/>
            <person name="Foley C.D."/>
            <person name="Franke A."/>
            <person name="Friedrich D."/>
            <person name="Gadbois L."/>
            <person name="Gearin G."/>
            <person name="Gearin C.R."/>
            <person name="Giannoukos G."/>
            <person name="Goode T."/>
            <person name="Graham J."/>
            <person name="Grandbois E."/>
            <person name="Grewal S."/>
            <person name="Gyaltsen K."/>
            <person name="Hafez N."/>
            <person name="Hagos B."/>
            <person name="Hall J."/>
            <person name="Henson C."/>
            <person name="Hollinger A."/>
            <person name="Honan T."/>
            <person name="Huard M.D."/>
            <person name="Hughes L."/>
            <person name="Hurhula B."/>
            <person name="Husby M.E."/>
            <person name="Kamat A."/>
            <person name="Kanga B."/>
            <person name="Kashin S."/>
            <person name="Khazanovich D."/>
            <person name="Kisner P."/>
            <person name="Lance K."/>
            <person name="Lara M."/>
            <person name="Lee W."/>
            <person name="Lennon N."/>
            <person name="Letendre F."/>
            <person name="LeVine R."/>
            <person name="Lipovsky A."/>
            <person name="Liu X."/>
            <person name="Liu J."/>
            <person name="Liu S."/>
            <person name="Lokyitsang T."/>
            <person name="Lokyitsang Y."/>
            <person name="Lubonja R."/>
            <person name="Lui A."/>
            <person name="MacDonald P."/>
            <person name="Magnisalis V."/>
            <person name="Maru K."/>
            <person name="Matthews C."/>
            <person name="McCusker W."/>
            <person name="McDonough S."/>
            <person name="Mehta T."/>
            <person name="Meldrim J."/>
            <person name="Meneus L."/>
            <person name="Mihai O."/>
            <person name="Mihalev A."/>
            <person name="Mihova T."/>
            <person name="Mittelman R."/>
            <person name="Mlenga V."/>
            <person name="Montmayeur A."/>
            <person name="Mulrain L."/>
            <person name="Navidi A."/>
            <person name="Naylor J."/>
            <person name="Negash T."/>
            <person name="Nguyen T."/>
            <person name="Nguyen N."/>
            <person name="Nicol R."/>
            <person name="Norbu C."/>
            <person name="Norbu N."/>
            <person name="Novod N."/>
            <person name="O'Neill B."/>
            <person name="Osman S."/>
            <person name="Markiewicz E."/>
            <person name="Oyono O.L."/>
            <person name="Patti C."/>
            <person name="Phunkhang P."/>
            <person name="Pierre F."/>
            <person name="Priest M."/>
            <person name="Raghuraman S."/>
            <person name="Rege F."/>
            <person name="Reyes R."/>
            <person name="Rise C."/>
            <person name="Rogov P."/>
            <person name="Ross K."/>
            <person name="Ryan E."/>
            <person name="Settipalli S."/>
            <person name="Shea T."/>
            <person name="Sherpa N."/>
            <person name="Shi L."/>
            <person name="Shih D."/>
            <person name="Sparrow T."/>
            <person name="Spaulding J."/>
            <person name="Stalker J."/>
            <person name="Stange-Thomann N."/>
            <person name="Stavropoulos S."/>
            <person name="Stone C."/>
            <person name="Strader C."/>
            <person name="Tesfaye S."/>
            <person name="Thomson T."/>
            <person name="Thoulutsang Y."/>
            <person name="Thoulutsang D."/>
            <person name="Topham K."/>
            <person name="Topping I."/>
            <person name="Tsamla T."/>
            <person name="Vassiliev H."/>
            <person name="Vo A."/>
            <person name="Wangchuk T."/>
            <person name="Wangdi T."/>
            <person name="Weiand M."/>
            <person name="Wilkinson J."/>
            <person name="Wilson A."/>
            <person name="Yadav S."/>
            <person name="Young G."/>
            <person name="Yu Q."/>
            <person name="Zembek L."/>
            <person name="Zhong D."/>
            <person name="Zimmer A."/>
            <person name="Zwirko Z."/>
            <person name="Jaffe D.B."/>
            <person name="Alvarez P."/>
            <person name="Brockman W."/>
            <person name="Butler J."/>
            <person name="Chin C."/>
            <person name="Gnerre S."/>
            <person name="Grabherr M."/>
            <person name="Kleber M."/>
            <person name="Mauceli E."/>
            <person name="MacCallum I."/>
        </authorList>
    </citation>
    <scope>NUCLEOTIDE SEQUENCE [LARGE SCALE GENOMIC DNA]</scope>
    <source>
        <strain evidence="6">Tucson 14024-0371.13</strain>
    </source>
</reference>
<dbReference type="Proteomes" id="UP000007801">
    <property type="component" value="Unassembled WGS sequence"/>
</dbReference>
<feature type="region of interest" description="Disordered" evidence="2">
    <location>
        <begin position="317"/>
        <end position="382"/>
    </location>
</feature>
<protein>
    <recommendedName>
        <fullName evidence="4">Band 7 domain-containing protein</fullName>
    </recommendedName>
</protein>
<dbReference type="PANTHER" id="PTHR10264">
    <property type="entry name" value="BAND 7 PROTEIN-RELATED"/>
    <property type="match status" value="1"/>
</dbReference>
<dbReference type="Gene3D" id="3.30.479.30">
    <property type="entry name" value="Band 7 domain"/>
    <property type="match status" value="1"/>
</dbReference>
<gene>
    <name evidence="5" type="primary">Dana\GF17229</name>
    <name evidence="5" type="synonym">dana_GLEANR_18495</name>
    <name evidence="5" type="ORF">GF17229</name>
</gene>
<dbReference type="SMR" id="B3LZP2"/>
<evidence type="ECO:0000259" key="4">
    <source>
        <dbReference type="SMART" id="SM00244"/>
    </source>
</evidence>
<feature type="compositionally biased region" description="Basic and acidic residues" evidence="2">
    <location>
        <begin position="38"/>
        <end position="48"/>
    </location>
</feature>
<evidence type="ECO:0000256" key="3">
    <source>
        <dbReference type="SAM" id="Phobius"/>
    </source>
</evidence>